<dbReference type="AlphaFoldDB" id="A0A8W7PHF5"/>
<organism evidence="2">
    <name type="scientific">Anopheles coluzzii</name>
    <name type="common">African malaria mosquito</name>
    <dbReference type="NCBI Taxonomy" id="1518534"/>
    <lineage>
        <taxon>Eukaryota</taxon>
        <taxon>Metazoa</taxon>
        <taxon>Ecdysozoa</taxon>
        <taxon>Arthropoda</taxon>
        <taxon>Hexapoda</taxon>
        <taxon>Insecta</taxon>
        <taxon>Pterygota</taxon>
        <taxon>Neoptera</taxon>
        <taxon>Endopterygota</taxon>
        <taxon>Diptera</taxon>
        <taxon>Nematocera</taxon>
        <taxon>Culicoidea</taxon>
        <taxon>Culicidae</taxon>
        <taxon>Anophelinae</taxon>
        <taxon>Anopheles</taxon>
    </lineage>
</organism>
<name>A0A8W7PHF5_ANOCL</name>
<feature type="compositionally biased region" description="Basic and acidic residues" evidence="1">
    <location>
        <begin position="1"/>
        <end position="12"/>
    </location>
</feature>
<reference evidence="2" key="1">
    <citation type="submission" date="2022-08" db="UniProtKB">
        <authorList>
            <consortium name="EnsemblMetazoa"/>
        </authorList>
    </citation>
    <scope>IDENTIFICATION</scope>
</reference>
<protein>
    <submittedName>
        <fullName evidence="2">Uncharacterized protein</fullName>
    </submittedName>
</protein>
<dbReference type="VEuPathDB" id="VectorBase:ACON2_041680"/>
<accession>A0A8W7PHF5</accession>
<dbReference type="Proteomes" id="UP000075882">
    <property type="component" value="Unassembled WGS sequence"/>
</dbReference>
<proteinExistence type="predicted"/>
<dbReference type="VEuPathDB" id="VectorBase:ACON2_038636"/>
<evidence type="ECO:0000256" key="1">
    <source>
        <dbReference type="SAM" id="MobiDB-lite"/>
    </source>
</evidence>
<dbReference type="EnsemblMetazoa" id="ACOM031901-RA">
    <property type="protein sequence ID" value="ACOM031901-PA.1"/>
    <property type="gene ID" value="ACOM031901"/>
</dbReference>
<feature type="region of interest" description="Disordered" evidence="1">
    <location>
        <begin position="1"/>
        <end position="23"/>
    </location>
</feature>
<evidence type="ECO:0000313" key="2">
    <source>
        <dbReference type="EnsemblMetazoa" id="ACOM031901-PA.1"/>
    </source>
</evidence>
<sequence length="531" mass="61317">MEPPAKKTKLDTENGPNSSASQSVSSSYHGMFYHLRLGMVILLHSYNLHRKGTLPHLSITMEDREAGKFDDIVIRYASSTTPKGTIYIQAKHKLSSENTKPLTEGDFFTKKASSTPFSIPMYFRSYLDHYRPASNGSHAYLLCTNATIDDKMMQYFTRRHYDVSDILSFCDLINATCYSFKREGKFTALFKDLRRVSLEKLGKLLATHAKTGEEINSNDTLIRLYHNLIAMSVERVTSNVFRFKREFWTAHDATPMGRLRIIVEREYGKLPQNKPKEEAIQLTISNASIDIPNATANPGSVDQFCFEQIDRIIHQFCDEFLLVCGSKSESNLLSDAHELMPSWVRDRKGTFENLQTLLLEALRGEGTNTITLKQLKEKYIEVNANESFNMLRVLTQEHFQSVRNEYPFIELQIIKNEEARQQLKRRHLLLALVVMFDKDDRATLLSNKEQLEVARCLQKLAESNEKTGIVLGVRDDMPQFSHRIFAEYFAASWLHEHKHRAECVSFRQSESYGKRELSRVRDFFDRMIQMG</sequence>